<feature type="compositionally biased region" description="Polar residues" evidence="1">
    <location>
        <begin position="21"/>
        <end position="90"/>
    </location>
</feature>
<reference evidence="3" key="1">
    <citation type="submission" date="2022-11" db="UniProtKB">
        <authorList>
            <consortium name="WormBaseParasite"/>
        </authorList>
    </citation>
    <scope>IDENTIFICATION</scope>
</reference>
<feature type="compositionally biased region" description="Basic and acidic residues" evidence="1">
    <location>
        <begin position="761"/>
        <end position="770"/>
    </location>
</feature>
<organism evidence="2 3">
    <name type="scientific">Acrobeloides nanus</name>
    <dbReference type="NCBI Taxonomy" id="290746"/>
    <lineage>
        <taxon>Eukaryota</taxon>
        <taxon>Metazoa</taxon>
        <taxon>Ecdysozoa</taxon>
        <taxon>Nematoda</taxon>
        <taxon>Chromadorea</taxon>
        <taxon>Rhabditida</taxon>
        <taxon>Tylenchina</taxon>
        <taxon>Cephalobomorpha</taxon>
        <taxon>Cephaloboidea</taxon>
        <taxon>Cephalobidae</taxon>
        <taxon>Acrobeloides</taxon>
    </lineage>
</organism>
<protein>
    <submittedName>
        <fullName evidence="3">Uncharacterized protein</fullName>
    </submittedName>
</protein>
<dbReference type="WBParaSite" id="ACRNAN_Path_1177.g4552.t1">
    <property type="protein sequence ID" value="ACRNAN_Path_1177.g4552.t1"/>
    <property type="gene ID" value="ACRNAN_Path_1177.g4552"/>
</dbReference>
<feature type="region of interest" description="Disordered" evidence="1">
    <location>
        <begin position="1"/>
        <end position="94"/>
    </location>
</feature>
<feature type="region of interest" description="Disordered" evidence="1">
    <location>
        <begin position="148"/>
        <end position="188"/>
    </location>
</feature>
<dbReference type="AlphaFoldDB" id="A0A914BWY5"/>
<feature type="compositionally biased region" description="Polar residues" evidence="1">
    <location>
        <begin position="1"/>
        <end position="12"/>
    </location>
</feature>
<evidence type="ECO:0000256" key="1">
    <source>
        <dbReference type="SAM" id="MobiDB-lite"/>
    </source>
</evidence>
<evidence type="ECO:0000313" key="3">
    <source>
        <dbReference type="WBParaSite" id="ACRNAN_Path_1177.g4552.t1"/>
    </source>
</evidence>
<evidence type="ECO:0000313" key="2">
    <source>
        <dbReference type="Proteomes" id="UP000887540"/>
    </source>
</evidence>
<keyword evidence="2" id="KW-1185">Reference proteome</keyword>
<feature type="region of interest" description="Disordered" evidence="1">
    <location>
        <begin position="616"/>
        <end position="635"/>
    </location>
</feature>
<proteinExistence type="predicted"/>
<feature type="region of interest" description="Disordered" evidence="1">
    <location>
        <begin position="750"/>
        <end position="799"/>
    </location>
</feature>
<name>A0A914BWY5_9BILA</name>
<dbReference type="Proteomes" id="UP000887540">
    <property type="component" value="Unplaced"/>
</dbReference>
<sequence length="1153" mass="131046">MAQAYFHSNAQKSADGGSETVGESSGQENNARWTQTQIDSRNQKSGGSGSEMVNESGGQKNSASRTQTSSDSNDQNLKNGRVQGDSQSNKQEAKYTQYHDTQRGYDASAIGSENFHNQQGYVASVDVSKNDQNRYRYGGLVGSSENVQNQQGYAASVDRSKNDQIQYRYDHSASSSESEKNEYAPIRNLQNQQVDVASVDGSKYDSADGSRYDQNWYRYNNSANGSSYDQNWYRYNASANGSRYDQNWYRYNNSMNSSSYDQNWYRYDASANSLRYDQNRYQYNNSVNGSRYDQNQYRYNTFVDGSRYDQGQYRYADSADGSGNDQTQYRYDASVEGSKYNQNQYRHDSAAVSRYDQNQNNYGSNKDQKQYLYATSANNTKAMYQCNSCPTLLSVVSGSETINQYPGTNQYNCSDITLRCANPNGGGVSFRFYYNGSLAVYDNKCGVDYETVMCSTEGYQWVTINNQYYKVDSVQCSYPNNTCNSTLTTQSPSTNSTLTTQSPATNTKAMYQCNSCPTLLSVASGSETINQYPGTNQYNCSDITLRCANPSGGGVSFQFYYNGSLTVYDSKCGVDYETVMCSTEGYQWVTINNQYYKVDSVQCSYPNNTCNSTLTTQSPSNNSTLTKQSPANNSTLTTQSPATNTKAMYQCNSCPTLLSVVSGSETINQYPGTNQYNCSDITLRCANPSGGGVSFQFYYNGSLAVYDNKCGVDYETVMCSTEGYQWVTINNQYYKVDSVHCSYPNNTCNTTSNMQNPPTTAKDDSTKNENFDGEANSADQKSWKNSKKQKWTNGKNSMDLSNEENRFWAEVNNFENGESDNSINVKTWLRGKNFGWHKNHHKNIIPTDEGHFDKETNDTMVHVELREWYKNHFRDENSTGDDSFEEVRNSNDQRPWLRGDRREKEQDFHNKLNRDRWNGNFEKDDNSTESEYWGRRNKSKTRKFAYLTQNIDSGNVDGQKLSAYENMYKNFVSDKRGEINIPLYYPDGKHLGQLVDTNSSDIGFDKKEYENSTWHQNSTHKNFSWFNSPPEKSINWTVSLSGGIKAKFWLNENNRSSHITGIKKPLVIVTVDHETNNQTNLTQADRLQIYRAWYRESINIINERESGSCQVSKYRDNMFCYPATPLISLLISKTLPSHPSETSYKQKKKKSLK</sequence>
<feature type="compositionally biased region" description="Polar residues" evidence="1">
    <location>
        <begin position="750"/>
        <end position="759"/>
    </location>
</feature>
<accession>A0A914BWY5</accession>